<protein>
    <submittedName>
        <fullName evidence="1">Uncharacterized protein</fullName>
    </submittedName>
</protein>
<name>A0A1I7IH58_9FLAO</name>
<dbReference type="RefSeq" id="WP_093026222.1">
    <property type="nucleotide sequence ID" value="NZ_FPBK01000016.1"/>
</dbReference>
<proteinExistence type="predicted"/>
<accession>A0A1I7IH58</accession>
<dbReference type="Proteomes" id="UP000199138">
    <property type="component" value="Unassembled WGS sequence"/>
</dbReference>
<organism evidence="1 2">
    <name type="scientific">Pustulibacterium marinum</name>
    <dbReference type="NCBI Taxonomy" id="1224947"/>
    <lineage>
        <taxon>Bacteria</taxon>
        <taxon>Pseudomonadati</taxon>
        <taxon>Bacteroidota</taxon>
        <taxon>Flavobacteriia</taxon>
        <taxon>Flavobacteriales</taxon>
        <taxon>Flavobacteriaceae</taxon>
        <taxon>Pustulibacterium</taxon>
    </lineage>
</organism>
<keyword evidence="2" id="KW-1185">Reference proteome</keyword>
<evidence type="ECO:0000313" key="1">
    <source>
        <dbReference type="EMBL" id="SFU72245.1"/>
    </source>
</evidence>
<dbReference type="EMBL" id="FPBK01000016">
    <property type="protein sequence ID" value="SFU72245.1"/>
    <property type="molecule type" value="Genomic_DNA"/>
</dbReference>
<evidence type="ECO:0000313" key="2">
    <source>
        <dbReference type="Proteomes" id="UP000199138"/>
    </source>
</evidence>
<sequence length="98" mass="11611">MEEELLKRNSVEICKDFYEEETLDGKRRIGDKLVTYLISNSFHDSKSVRDILKPILQLHVDTFERTNIKLKPNNLIMIVEDFFKDKITNHLDTEKRAS</sequence>
<reference evidence="1 2" key="1">
    <citation type="submission" date="2016-10" db="EMBL/GenBank/DDBJ databases">
        <authorList>
            <person name="de Groot N.N."/>
        </authorList>
    </citation>
    <scope>NUCLEOTIDE SEQUENCE [LARGE SCALE GENOMIC DNA]</scope>
    <source>
        <strain evidence="1 2">CGMCC 1.12333</strain>
    </source>
</reference>
<dbReference type="AlphaFoldDB" id="A0A1I7IH58"/>
<gene>
    <name evidence="1" type="ORF">SAMN05216480_11642</name>
</gene>